<dbReference type="InterPro" id="IPR046341">
    <property type="entry name" value="SET_dom_sf"/>
</dbReference>
<dbReference type="GO" id="GO:0005700">
    <property type="term" value="C:polytene chromosome"/>
    <property type="evidence" value="ECO:0007669"/>
    <property type="project" value="TreeGrafter"/>
</dbReference>
<evidence type="ECO:0000313" key="2">
    <source>
        <dbReference type="EMBL" id="SBP72875.1"/>
    </source>
</evidence>
<protein>
    <recommendedName>
        <fullName evidence="1">SET domain-containing protein</fullName>
    </recommendedName>
</protein>
<gene>
    <name evidence="2" type="primary">Nfu_g_1_020626</name>
</gene>
<reference evidence="2" key="1">
    <citation type="submission" date="2016-05" db="EMBL/GenBank/DDBJ databases">
        <authorList>
            <person name="Lavstsen T."/>
            <person name="Jespersen J.S."/>
        </authorList>
    </citation>
    <scope>NUCLEOTIDE SEQUENCE</scope>
    <source>
        <tissue evidence="2">Brain</tissue>
    </source>
</reference>
<evidence type="ECO:0000259" key="1">
    <source>
        <dbReference type="PROSITE" id="PS50280"/>
    </source>
</evidence>
<dbReference type="PANTHER" id="PTHR46167">
    <property type="entry name" value="N-LYSINE METHYLTRANSFERASE KMT5A"/>
    <property type="match status" value="1"/>
</dbReference>
<dbReference type="InterPro" id="IPR051760">
    <property type="entry name" value="KMT5A"/>
</dbReference>
<feature type="domain" description="SET" evidence="1">
    <location>
        <begin position="24"/>
        <end position="145"/>
    </location>
</feature>
<dbReference type="Gene3D" id="2.170.270.10">
    <property type="entry name" value="SET domain"/>
    <property type="match status" value="1"/>
</dbReference>
<dbReference type="GO" id="GO:0006357">
    <property type="term" value="P:regulation of transcription by RNA polymerase II"/>
    <property type="evidence" value="ECO:0007669"/>
    <property type="project" value="TreeGrafter"/>
</dbReference>
<dbReference type="SUPFAM" id="SSF82199">
    <property type="entry name" value="SET domain"/>
    <property type="match status" value="1"/>
</dbReference>
<dbReference type="InterPro" id="IPR001214">
    <property type="entry name" value="SET_dom"/>
</dbReference>
<accession>A0A1A8C2E2</accession>
<proteinExistence type="predicted"/>
<dbReference type="GO" id="GO:0005634">
    <property type="term" value="C:nucleus"/>
    <property type="evidence" value="ECO:0007669"/>
    <property type="project" value="TreeGrafter"/>
</dbReference>
<dbReference type="SMART" id="SM00317">
    <property type="entry name" value="SET"/>
    <property type="match status" value="1"/>
</dbReference>
<name>A0A1A8C2E2_NOTKA</name>
<dbReference type="EMBL" id="HADZ01008934">
    <property type="protein sequence ID" value="SBP72875.1"/>
    <property type="molecule type" value="Transcribed_RNA"/>
</dbReference>
<sequence length="250" mass="28876">MERQRRINPKGDAKYHIENGKDKVGFDVEYISAYKGRGVFVTTSFQKGDFLLEYRGELISKEECERRQRVYHDKLKVFLFDFYFDGKLWCVDAAKEDGSLGRLVNDDHVCPNAKMKYLTVQGKPHLCLFAIREISQGEEVTYNYGDSDWPWRCKIRTEKRHSKVAANNVNQTDPDLEQLHRSAEMATEMSQSQMEENNLNQTDSVFDMFHCNAEVSPEAIQSQMPGNNLKQTDPNLISTNRLVSKISVMS</sequence>
<dbReference type="GO" id="GO:0042799">
    <property type="term" value="F:histone H4K20 methyltransferase activity"/>
    <property type="evidence" value="ECO:0007669"/>
    <property type="project" value="TreeGrafter"/>
</dbReference>
<reference evidence="2" key="2">
    <citation type="submission" date="2016-06" db="EMBL/GenBank/DDBJ databases">
        <title>The genome of a short-lived fish provides insights into sex chromosome evolution and the genetic control of aging.</title>
        <authorList>
            <person name="Reichwald K."/>
            <person name="Felder M."/>
            <person name="Petzold A."/>
            <person name="Koch P."/>
            <person name="Groth M."/>
            <person name="Platzer M."/>
        </authorList>
    </citation>
    <scope>NUCLEOTIDE SEQUENCE</scope>
    <source>
        <tissue evidence="2">Brain</tissue>
    </source>
</reference>
<dbReference type="GO" id="GO:0043516">
    <property type="term" value="P:regulation of DNA damage response, signal transduction by p53 class mediator"/>
    <property type="evidence" value="ECO:0007669"/>
    <property type="project" value="TreeGrafter"/>
</dbReference>
<dbReference type="Pfam" id="PF00856">
    <property type="entry name" value="SET"/>
    <property type="match status" value="1"/>
</dbReference>
<organism evidence="2">
    <name type="scientific">Nothobranchius kadleci</name>
    <name type="common">African annual killifish</name>
    <dbReference type="NCBI Taxonomy" id="1051664"/>
    <lineage>
        <taxon>Eukaryota</taxon>
        <taxon>Metazoa</taxon>
        <taxon>Chordata</taxon>
        <taxon>Craniata</taxon>
        <taxon>Vertebrata</taxon>
        <taxon>Euteleostomi</taxon>
        <taxon>Actinopterygii</taxon>
        <taxon>Neopterygii</taxon>
        <taxon>Teleostei</taxon>
        <taxon>Neoteleostei</taxon>
        <taxon>Acanthomorphata</taxon>
        <taxon>Ovalentaria</taxon>
        <taxon>Atherinomorphae</taxon>
        <taxon>Cyprinodontiformes</taxon>
        <taxon>Nothobranchiidae</taxon>
        <taxon>Nothobranchius</taxon>
    </lineage>
</organism>
<dbReference type="PANTHER" id="PTHR46167:SF1">
    <property type="entry name" value="N-LYSINE METHYLTRANSFERASE KMT5A"/>
    <property type="match status" value="1"/>
</dbReference>
<dbReference type="AlphaFoldDB" id="A0A1A8C2E2"/>
<dbReference type="PROSITE" id="PS50280">
    <property type="entry name" value="SET"/>
    <property type="match status" value="1"/>
</dbReference>